<feature type="compositionally biased region" description="Basic and acidic residues" evidence="1">
    <location>
        <begin position="134"/>
        <end position="143"/>
    </location>
</feature>
<feature type="region of interest" description="Disordered" evidence="1">
    <location>
        <begin position="118"/>
        <end position="143"/>
    </location>
</feature>
<evidence type="ECO:0000313" key="2">
    <source>
        <dbReference type="EMBL" id="CAH0379256.1"/>
    </source>
</evidence>
<feature type="compositionally biased region" description="Basic residues" evidence="1">
    <location>
        <begin position="220"/>
        <end position="229"/>
    </location>
</feature>
<organism evidence="2 3">
    <name type="scientific">Pelagomonas calceolata</name>
    <dbReference type="NCBI Taxonomy" id="35677"/>
    <lineage>
        <taxon>Eukaryota</taxon>
        <taxon>Sar</taxon>
        <taxon>Stramenopiles</taxon>
        <taxon>Ochrophyta</taxon>
        <taxon>Pelagophyceae</taxon>
        <taxon>Pelagomonadales</taxon>
        <taxon>Pelagomonadaceae</taxon>
        <taxon>Pelagomonas</taxon>
    </lineage>
</organism>
<evidence type="ECO:0000313" key="3">
    <source>
        <dbReference type="Proteomes" id="UP000789595"/>
    </source>
</evidence>
<keyword evidence="3" id="KW-1185">Reference proteome</keyword>
<sequence>MVNLFRYEPGTERAARRKAASRGRSRVDVALDLALEVQQRAVEVRGDPRHGAHEPRRAAALDGDAPEHGRPRDRVRLGRRGRPPQRRAGVDVDAGVLVARQRVVVLVGRARGEAEVRGGRGVEGEAPVPGRPGRVVEEEQEAVRHDDQRLVAGVEHDGALVVAHAPPDQGERGPRHEPQRRGRVELAVEPRLARVVPARRVRRVQEPGRRVGPQRDERVARRRLARVRVPRPVPRVQAPELQRHRRPEEDRRVDRHADAAVRRQLAPHQRPALGQEHEQAHEEDVGRVAQEARRGEAPGHARAVPRERRDVAQREGAARGLHPGRPAQHGHRVVELAAPAERRAHAQRPGAQRGVRGERAPRDLERPQLVGRELAPLLGGAVREVQFIRSDERPLAVAVARGLGALRRAVREGHEEPRVGLVAHVRAALSRGRPAERVRRDARHERRRRLQRHDVVRRAQPLGTGPAAVDAVDPLVEAVVVEEERGRRAGRVRDLELDEAVLLLLRVRREVHVGLGRRHEAEAVHEGPGRQRVELAPELEARGERGQERQARGPHGCPPVSFLFSNSLASAASTTTGGSHRGMRQKL</sequence>
<proteinExistence type="predicted"/>
<dbReference type="AlphaFoldDB" id="A0A8J2SX64"/>
<feature type="compositionally biased region" description="Basic and acidic residues" evidence="1">
    <location>
        <begin position="355"/>
        <end position="366"/>
    </location>
</feature>
<feature type="non-terminal residue" evidence="2">
    <location>
        <position position="587"/>
    </location>
</feature>
<feature type="region of interest" description="Disordered" evidence="1">
    <location>
        <begin position="568"/>
        <end position="587"/>
    </location>
</feature>
<dbReference type="Proteomes" id="UP000789595">
    <property type="component" value="Unassembled WGS sequence"/>
</dbReference>
<feature type="compositionally biased region" description="Basic and acidic residues" evidence="1">
    <location>
        <begin position="275"/>
        <end position="317"/>
    </location>
</feature>
<feature type="compositionally biased region" description="Basic and acidic residues" evidence="1">
    <location>
        <begin position="42"/>
        <end position="76"/>
    </location>
</feature>
<feature type="region of interest" description="Disordered" evidence="1">
    <location>
        <begin position="205"/>
        <end position="366"/>
    </location>
</feature>
<comment type="caution">
    <text evidence="2">The sequence shown here is derived from an EMBL/GenBank/DDBJ whole genome shotgun (WGS) entry which is preliminary data.</text>
</comment>
<protein>
    <submittedName>
        <fullName evidence="2">Uncharacterized protein</fullName>
    </submittedName>
</protein>
<gene>
    <name evidence="2" type="ORF">PECAL_6P08660</name>
</gene>
<feature type="region of interest" description="Disordered" evidence="1">
    <location>
        <begin position="41"/>
        <end position="88"/>
    </location>
</feature>
<name>A0A8J2SX64_9STRA</name>
<feature type="compositionally biased region" description="Low complexity" evidence="1">
    <location>
        <begin position="568"/>
        <end position="578"/>
    </location>
</feature>
<accession>A0A8J2SX64</accession>
<feature type="compositionally biased region" description="Basic and acidic residues" evidence="1">
    <location>
        <begin position="205"/>
        <end position="219"/>
    </location>
</feature>
<evidence type="ECO:0000256" key="1">
    <source>
        <dbReference type="SAM" id="MobiDB-lite"/>
    </source>
</evidence>
<dbReference type="EMBL" id="CAKKNE010000006">
    <property type="protein sequence ID" value="CAH0379256.1"/>
    <property type="molecule type" value="Genomic_DNA"/>
</dbReference>
<feature type="compositionally biased region" description="Basic and acidic residues" evidence="1">
    <location>
        <begin position="246"/>
        <end position="261"/>
    </location>
</feature>
<reference evidence="2" key="1">
    <citation type="submission" date="2021-11" db="EMBL/GenBank/DDBJ databases">
        <authorList>
            <consortium name="Genoscope - CEA"/>
            <person name="William W."/>
        </authorList>
    </citation>
    <scope>NUCLEOTIDE SEQUENCE</scope>
</reference>